<reference evidence="1 2" key="1">
    <citation type="submission" date="2018-04" db="EMBL/GenBank/DDBJ databases">
        <authorList>
            <person name="Huttner S."/>
            <person name="Dainat J."/>
        </authorList>
    </citation>
    <scope>NUCLEOTIDE SEQUENCE [LARGE SCALE GENOMIC DNA]</scope>
</reference>
<dbReference type="Proteomes" id="UP000289323">
    <property type="component" value="Unassembled WGS sequence"/>
</dbReference>
<name>A0A3S4AWD2_9PEZI</name>
<gene>
    <name evidence="1" type="ORF">TT172_LOCUS7023</name>
</gene>
<sequence>MCECKGESSASYIKPVRDHSTILYRSQRSSSRSACQTYFFDRDRTPPMQKVWYEKNWQGSSILLDSGDYASPVEPRALLKARRAYEKVKEHLSGLRNGKDGAPYAWLGFWRAIFVLEYGP</sequence>
<organism evidence="1 2">
    <name type="scientific">Thermothielavioides terrestris</name>
    <dbReference type="NCBI Taxonomy" id="2587410"/>
    <lineage>
        <taxon>Eukaryota</taxon>
        <taxon>Fungi</taxon>
        <taxon>Dikarya</taxon>
        <taxon>Ascomycota</taxon>
        <taxon>Pezizomycotina</taxon>
        <taxon>Sordariomycetes</taxon>
        <taxon>Sordariomycetidae</taxon>
        <taxon>Sordariales</taxon>
        <taxon>Chaetomiaceae</taxon>
        <taxon>Thermothielavioides</taxon>
    </lineage>
</organism>
<evidence type="ECO:0000313" key="1">
    <source>
        <dbReference type="EMBL" id="SPQ24604.1"/>
    </source>
</evidence>
<accession>A0A3S4AWD2</accession>
<dbReference type="AlphaFoldDB" id="A0A3S4AWD2"/>
<evidence type="ECO:0000313" key="2">
    <source>
        <dbReference type="Proteomes" id="UP000289323"/>
    </source>
</evidence>
<dbReference type="EMBL" id="OUUZ01000013">
    <property type="protein sequence ID" value="SPQ24604.1"/>
    <property type="molecule type" value="Genomic_DNA"/>
</dbReference>
<protein>
    <submittedName>
        <fullName evidence="1">1ae31518-c19c-4fd4-b824-633da3f0c166</fullName>
    </submittedName>
</protein>
<proteinExistence type="predicted"/>